<protein>
    <submittedName>
        <fullName evidence="2">Uncharacterized protein</fullName>
    </submittedName>
</protein>
<keyword evidence="3" id="KW-1185">Reference proteome</keyword>
<reference evidence="2 3" key="1">
    <citation type="submission" date="2019-02" db="EMBL/GenBank/DDBJ databases">
        <title>Deep-cultivation of Planctomycetes and their phenomic and genomic characterization uncovers novel biology.</title>
        <authorList>
            <person name="Wiegand S."/>
            <person name="Jogler M."/>
            <person name="Boedeker C."/>
            <person name="Pinto D."/>
            <person name="Vollmers J."/>
            <person name="Rivas-Marin E."/>
            <person name="Kohn T."/>
            <person name="Peeters S.H."/>
            <person name="Heuer A."/>
            <person name="Rast P."/>
            <person name="Oberbeckmann S."/>
            <person name="Bunk B."/>
            <person name="Jeske O."/>
            <person name="Meyerdierks A."/>
            <person name="Storesund J.E."/>
            <person name="Kallscheuer N."/>
            <person name="Luecker S."/>
            <person name="Lage O.M."/>
            <person name="Pohl T."/>
            <person name="Merkel B.J."/>
            <person name="Hornburger P."/>
            <person name="Mueller R.-W."/>
            <person name="Bruemmer F."/>
            <person name="Labrenz M."/>
            <person name="Spormann A.M."/>
            <person name="Op den Camp H."/>
            <person name="Overmann J."/>
            <person name="Amann R."/>
            <person name="Jetten M.S.M."/>
            <person name="Mascher T."/>
            <person name="Medema M.H."/>
            <person name="Devos D.P."/>
            <person name="Kaster A.-K."/>
            <person name="Ovreas L."/>
            <person name="Rohde M."/>
            <person name="Galperin M.Y."/>
            <person name="Jogler C."/>
        </authorList>
    </citation>
    <scope>NUCLEOTIDE SEQUENCE [LARGE SCALE GENOMIC DNA]</scope>
    <source>
        <strain evidence="2 3">Pla85_3_4</strain>
    </source>
</reference>
<accession>A0A518E408</accession>
<name>A0A518E408_9BACT</name>
<dbReference type="KEGG" id="lcre:Pla8534_67220"/>
<dbReference type="Proteomes" id="UP000317648">
    <property type="component" value="Chromosome"/>
</dbReference>
<feature type="transmembrane region" description="Helical" evidence="1">
    <location>
        <begin position="60"/>
        <end position="81"/>
    </location>
</feature>
<feature type="transmembrane region" description="Helical" evidence="1">
    <location>
        <begin position="93"/>
        <end position="115"/>
    </location>
</feature>
<sequence length="124" mass="14114">MAICTKQDRVVVKTPVGWAYFPASVAGFDGVYQALREGMPREVRLAWHEMPGVKLRMFRLFGVPLSIALTVIATVLLVVVFERLNLSFKPIEHLLTIMMLLPVFGGAFVAARVWWRKRRARSDK</sequence>
<evidence type="ECO:0000313" key="2">
    <source>
        <dbReference type="EMBL" id="QDU98811.1"/>
    </source>
</evidence>
<dbReference type="RefSeq" id="WP_145058353.1">
    <property type="nucleotide sequence ID" value="NZ_CP036433.1"/>
</dbReference>
<organism evidence="2 3">
    <name type="scientific">Lignipirellula cremea</name>
    <dbReference type="NCBI Taxonomy" id="2528010"/>
    <lineage>
        <taxon>Bacteria</taxon>
        <taxon>Pseudomonadati</taxon>
        <taxon>Planctomycetota</taxon>
        <taxon>Planctomycetia</taxon>
        <taxon>Pirellulales</taxon>
        <taxon>Pirellulaceae</taxon>
        <taxon>Lignipirellula</taxon>
    </lineage>
</organism>
<dbReference type="AlphaFoldDB" id="A0A518E408"/>
<keyword evidence="1" id="KW-0812">Transmembrane</keyword>
<gene>
    <name evidence="2" type="ORF">Pla8534_67220</name>
</gene>
<dbReference type="EMBL" id="CP036433">
    <property type="protein sequence ID" value="QDU98811.1"/>
    <property type="molecule type" value="Genomic_DNA"/>
</dbReference>
<evidence type="ECO:0000256" key="1">
    <source>
        <dbReference type="SAM" id="Phobius"/>
    </source>
</evidence>
<evidence type="ECO:0000313" key="3">
    <source>
        <dbReference type="Proteomes" id="UP000317648"/>
    </source>
</evidence>
<keyword evidence="1" id="KW-0472">Membrane</keyword>
<proteinExistence type="predicted"/>
<keyword evidence="1" id="KW-1133">Transmembrane helix</keyword>